<feature type="region of interest" description="Disordered" evidence="1">
    <location>
        <begin position="1"/>
        <end position="38"/>
    </location>
</feature>
<evidence type="ECO:0000313" key="2">
    <source>
        <dbReference type="EMBL" id="OFA33710.1"/>
    </source>
</evidence>
<accession>A0A1E7XY55</accession>
<dbReference type="AlphaFoldDB" id="A0A1E7XY55"/>
<proteinExistence type="predicted"/>
<protein>
    <submittedName>
        <fullName evidence="2">Uncharacterized protein</fullName>
    </submittedName>
</protein>
<dbReference type="Proteomes" id="UP000175684">
    <property type="component" value="Unassembled WGS sequence"/>
</dbReference>
<sequence length="90" mass="10164">MARTYKDLTDHAVDRVTGGREESYAQDRARRVRHMEGGGKLARRIGKWSNPHGCAAPECGWCAENRRHAAAKAELAAEQRMEEWRGETKA</sequence>
<feature type="compositionally biased region" description="Basic and acidic residues" evidence="1">
    <location>
        <begin position="1"/>
        <end position="37"/>
    </location>
</feature>
<comment type="caution">
    <text evidence="2">The sequence shown here is derived from an EMBL/GenBank/DDBJ whole genome shotgun (WGS) entry which is preliminary data.</text>
</comment>
<gene>
    <name evidence="2" type="ORF">BBK15_09565</name>
</gene>
<evidence type="ECO:0000313" key="3">
    <source>
        <dbReference type="Proteomes" id="UP000175684"/>
    </source>
</evidence>
<name>A0A1E7XY55_BIFAD</name>
<dbReference type="RefSeq" id="WP_070123001.1">
    <property type="nucleotide sequence ID" value="NZ_MAXD01000013.1"/>
</dbReference>
<dbReference type="EMBL" id="MAXD01000013">
    <property type="protein sequence ID" value="OFA33710.1"/>
    <property type="molecule type" value="Genomic_DNA"/>
</dbReference>
<evidence type="ECO:0000256" key="1">
    <source>
        <dbReference type="SAM" id="MobiDB-lite"/>
    </source>
</evidence>
<reference evidence="2 3" key="1">
    <citation type="submission" date="2016-07" db="EMBL/GenBank/DDBJ databases">
        <title>Draft Genome Sequence of Bifidobacterium adolescentis strain Km 4.</title>
        <authorList>
            <person name="Danilenko V.N."/>
        </authorList>
    </citation>
    <scope>NUCLEOTIDE SEQUENCE [LARGE SCALE GENOMIC DNA]</scope>
    <source>
        <strain evidence="2 3">Km 4</strain>
    </source>
</reference>
<organism evidence="2 3">
    <name type="scientific">Bifidobacterium adolescentis</name>
    <dbReference type="NCBI Taxonomy" id="1680"/>
    <lineage>
        <taxon>Bacteria</taxon>
        <taxon>Bacillati</taxon>
        <taxon>Actinomycetota</taxon>
        <taxon>Actinomycetes</taxon>
        <taxon>Bifidobacteriales</taxon>
        <taxon>Bifidobacteriaceae</taxon>
        <taxon>Bifidobacterium</taxon>
    </lineage>
</organism>